<gene>
    <name evidence="3" type="ORF">HanXRQr2_Chr07g0292701</name>
</gene>
<dbReference type="Gramene" id="mRNA:HanXRQr2_Chr07g0292701">
    <property type="protein sequence ID" value="mRNA:HanXRQr2_Chr07g0292701"/>
    <property type="gene ID" value="HanXRQr2_Chr07g0292701"/>
</dbReference>
<feature type="chain" id="PRO_5039930288" description="Secreted protein" evidence="2">
    <location>
        <begin position="22"/>
        <end position="120"/>
    </location>
</feature>
<reference evidence="3" key="1">
    <citation type="journal article" date="2017" name="Nature">
        <title>The sunflower genome provides insights into oil metabolism, flowering and Asterid evolution.</title>
        <authorList>
            <person name="Badouin H."/>
            <person name="Gouzy J."/>
            <person name="Grassa C.J."/>
            <person name="Murat F."/>
            <person name="Staton S.E."/>
            <person name="Cottret L."/>
            <person name="Lelandais-Briere C."/>
            <person name="Owens G.L."/>
            <person name="Carrere S."/>
            <person name="Mayjonade B."/>
            <person name="Legrand L."/>
            <person name="Gill N."/>
            <person name="Kane N.C."/>
            <person name="Bowers J.E."/>
            <person name="Hubner S."/>
            <person name="Bellec A."/>
            <person name="Berard A."/>
            <person name="Berges H."/>
            <person name="Blanchet N."/>
            <person name="Boniface M.C."/>
            <person name="Brunel D."/>
            <person name="Catrice O."/>
            <person name="Chaidir N."/>
            <person name="Claudel C."/>
            <person name="Donnadieu C."/>
            <person name="Faraut T."/>
            <person name="Fievet G."/>
            <person name="Helmstetter N."/>
            <person name="King M."/>
            <person name="Knapp S.J."/>
            <person name="Lai Z."/>
            <person name="Le Paslier M.C."/>
            <person name="Lippi Y."/>
            <person name="Lorenzon L."/>
            <person name="Mandel J.R."/>
            <person name="Marage G."/>
            <person name="Marchand G."/>
            <person name="Marquand E."/>
            <person name="Bret-Mestries E."/>
            <person name="Morien E."/>
            <person name="Nambeesan S."/>
            <person name="Nguyen T."/>
            <person name="Pegot-Espagnet P."/>
            <person name="Pouilly N."/>
            <person name="Raftis F."/>
            <person name="Sallet E."/>
            <person name="Schiex T."/>
            <person name="Thomas J."/>
            <person name="Vandecasteele C."/>
            <person name="Vares D."/>
            <person name="Vear F."/>
            <person name="Vautrin S."/>
            <person name="Crespi M."/>
            <person name="Mangin B."/>
            <person name="Burke J.M."/>
            <person name="Salse J."/>
            <person name="Munos S."/>
            <person name="Vincourt P."/>
            <person name="Rieseberg L.H."/>
            <person name="Langlade N.B."/>
        </authorList>
    </citation>
    <scope>NUCLEOTIDE SEQUENCE</scope>
    <source>
        <tissue evidence="3">Leaves</tissue>
    </source>
</reference>
<comment type="caution">
    <text evidence="3">The sequence shown here is derived from an EMBL/GenBank/DDBJ whole genome shotgun (WGS) entry which is preliminary data.</text>
</comment>
<proteinExistence type="predicted"/>
<organism evidence="3 4">
    <name type="scientific">Helianthus annuus</name>
    <name type="common">Common sunflower</name>
    <dbReference type="NCBI Taxonomy" id="4232"/>
    <lineage>
        <taxon>Eukaryota</taxon>
        <taxon>Viridiplantae</taxon>
        <taxon>Streptophyta</taxon>
        <taxon>Embryophyta</taxon>
        <taxon>Tracheophyta</taxon>
        <taxon>Spermatophyta</taxon>
        <taxon>Magnoliopsida</taxon>
        <taxon>eudicotyledons</taxon>
        <taxon>Gunneridae</taxon>
        <taxon>Pentapetalae</taxon>
        <taxon>asterids</taxon>
        <taxon>campanulids</taxon>
        <taxon>Asterales</taxon>
        <taxon>Asteraceae</taxon>
        <taxon>Asteroideae</taxon>
        <taxon>Heliantheae alliance</taxon>
        <taxon>Heliantheae</taxon>
        <taxon>Helianthus</taxon>
    </lineage>
</organism>
<evidence type="ECO:0000256" key="2">
    <source>
        <dbReference type="SAM" id="SignalP"/>
    </source>
</evidence>
<dbReference type="AlphaFoldDB" id="A0A9K3IKR7"/>
<reference evidence="3" key="2">
    <citation type="submission" date="2020-06" db="EMBL/GenBank/DDBJ databases">
        <title>Helianthus annuus Genome sequencing and assembly Release 2.</title>
        <authorList>
            <person name="Gouzy J."/>
            <person name="Langlade N."/>
            <person name="Munos S."/>
        </authorList>
    </citation>
    <scope>NUCLEOTIDE SEQUENCE</scope>
    <source>
        <tissue evidence="3">Leaves</tissue>
    </source>
</reference>
<dbReference type="EMBL" id="MNCJ02000322">
    <property type="protein sequence ID" value="KAF5798420.1"/>
    <property type="molecule type" value="Genomic_DNA"/>
</dbReference>
<evidence type="ECO:0008006" key="5">
    <source>
        <dbReference type="Google" id="ProtNLM"/>
    </source>
</evidence>
<sequence>MFSKLLIFAYLMVDVAPWGHGGEGAGDPPPHGGYFSGTHETDAVPTKRVRGKAKNEKLRRLVKPGGGGSYRLRLTDRSRIPPLVKQEICFQGRPTCRCGGPSRSIKLDGITFHHRTRMPS</sequence>
<keyword evidence="2" id="KW-0732">Signal</keyword>
<dbReference type="Proteomes" id="UP000215914">
    <property type="component" value="Unassembled WGS sequence"/>
</dbReference>
<name>A0A9K3IKR7_HELAN</name>
<evidence type="ECO:0000256" key="1">
    <source>
        <dbReference type="SAM" id="MobiDB-lite"/>
    </source>
</evidence>
<feature type="signal peptide" evidence="2">
    <location>
        <begin position="1"/>
        <end position="21"/>
    </location>
</feature>
<evidence type="ECO:0000313" key="4">
    <source>
        <dbReference type="Proteomes" id="UP000215914"/>
    </source>
</evidence>
<accession>A0A9K3IKR7</accession>
<keyword evidence="4" id="KW-1185">Reference proteome</keyword>
<feature type="region of interest" description="Disordered" evidence="1">
    <location>
        <begin position="21"/>
        <end position="54"/>
    </location>
</feature>
<evidence type="ECO:0000313" key="3">
    <source>
        <dbReference type="EMBL" id="KAF5798420.1"/>
    </source>
</evidence>
<protein>
    <recommendedName>
        <fullName evidence="5">Secreted protein</fullName>
    </recommendedName>
</protein>